<dbReference type="InterPro" id="IPR008979">
    <property type="entry name" value="Galactose-bd-like_sf"/>
</dbReference>
<evidence type="ECO:0000256" key="7">
    <source>
        <dbReference type="ARBA" id="ARBA00023157"/>
    </source>
</evidence>
<comment type="function">
    <text evidence="1">Acts as a defensive agent. Recognizes blood group fucosylated oligosaccharides including A, B, H and Lewis B-type antigens. Does not recognize Lewis A antigen and has low affinity for monovalent haptens.</text>
</comment>
<protein>
    <submittedName>
        <fullName evidence="11">Uncharacterized protein LOC100367054</fullName>
    </submittedName>
</protein>
<evidence type="ECO:0000256" key="4">
    <source>
        <dbReference type="ARBA" id="ARBA00022723"/>
    </source>
</evidence>
<dbReference type="Pfam" id="PF22633">
    <property type="entry name" value="F5_F8_type_C_2"/>
    <property type="match status" value="3"/>
</dbReference>
<keyword evidence="7" id="KW-1015">Disulfide bond</keyword>
<feature type="domain" description="Fucolectin tachylectin-4 pentraxin-1" evidence="9">
    <location>
        <begin position="208"/>
        <end position="375"/>
    </location>
</feature>
<feature type="compositionally biased region" description="Low complexity" evidence="8">
    <location>
        <begin position="145"/>
        <end position="192"/>
    </location>
</feature>
<keyword evidence="10" id="KW-1185">Reference proteome</keyword>
<reference evidence="11" key="1">
    <citation type="submission" date="2025-08" db="UniProtKB">
        <authorList>
            <consortium name="RefSeq"/>
        </authorList>
    </citation>
    <scope>IDENTIFICATION</scope>
    <source>
        <tissue evidence="11">Testes</tissue>
    </source>
</reference>
<feature type="region of interest" description="Disordered" evidence="8">
    <location>
        <begin position="216"/>
        <end position="243"/>
    </location>
</feature>
<evidence type="ECO:0000313" key="11">
    <source>
        <dbReference type="RefSeq" id="XP_002733170.2"/>
    </source>
</evidence>
<evidence type="ECO:0000256" key="5">
    <source>
        <dbReference type="ARBA" id="ARBA00022734"/>
    </source>
</evidence>
<feature type="region of interest" description="Disordered" evidence="8">
    <location>
        <begin position="145"/>
        <end position="197"/>
    </location>
</feature>
<keyword evidence="6" id="KW-0106">Calcium</keyword>
<feature type="domain" description="Fucolectin tachylectin-4 pentraxin-1" evidence="9">
    <location>
        <begin position="783"/>
        <end position="927"/>
    </location>
</feature>
<evidence type="ECO:0000313" key="10">
    <source>
        <dbReference type="Proteomes" id="UP000694865"/>
    </source>
</evidence>
<dbReference type="Gene3D" id="2.60.120.200">
    <property type="match status" value="2"/>
</dbReference>
<evidence type="ECO:0000256" key="3">
    <source>
        <dbReference type="ARBA" id="ARBA00011233"/>
    </source>
</evidence>
<keyword evidence="4" id="KW-0479">Metal-binding</keyword>
<dbReference type="Gene3D" id="2.60.120.260">
    <property type="entry name" value="Galactose-binding domain-like"/>
    <property type="match status" value="3"/>
</dbReference>
<dbReference type="InterPro" id="IPR013320">
    <property type="entry name" value="ConA-like_dom_sf"/>
</dbReference>
<proteinExistence type="inferred from homology"/>
<sequence>MLAYVYPTGNSGPIFNFKRDNWGVHLWQTAPTQEFVRFCNRALQFTNYLAVNVLKHNDWNFFGATYDYSSGIAKLWLNGAEVASQNIGVTEISTQYEARMGARVGDGRYFQGMITCMQIYNKALSASEMEQAQQMCEICPAQTTTAAPTTKNPTTAAPTTAAPTTAAPTTAVPTTKQPTTAAPPSENPITVEPTEEPTEQECELPEGLVNVASKGIASQSSKKGGGKAEKAIDGNNSSDFKQKSCSRTTLESDPWWKVDLGRSMDIYKVTITNRQDCCVCNTGVIPLIVDMFAYLPIQRTVILKILNAEVHIGDSENTGQNAMCGAKISDSGETIDVICDCGEPITGRYVSIQLLGVTEELTICEVEVMALPSSEPTEILASQNIGVTEISTQYEARMGARVGDGRYFQGMITCMQIYDKALSASEMIQAQQMCEICPEMPTEVLTPVAYWPLNAKSLTQDESGNGNDGVVTGATLDSNGAGDICSAYRFHGNANSYIEFPNNGAYDTRYSITMLAYVYPTGNSGPIFNFKRDNWGVHLWQTAPTQEFVRFCNRALQFTNYLAVNVLKHNDWNFFGATYDYSSAEEGTTIPPTLACTNPDGLVNIAVGKRASQSSTNKNGAVASRAVDGNKDSDLKAGKSCVQTNKEYQPWWKLDLGAPTDVYQVVITNRMDCCSFRMKNAEVRVGDSENFEDNPVCGMMVLGKRSRQETIIMNCGCGESLRGRYVSIQLIDKEQMLHFCEVEVMAFGQEGTFRPPPPVPTTLLVEDGTTIPPTEACINPDGLSNIAVGKIASQSSTNKNGAVASRAVDGNKNGDLKAGKSCIQTNKEFQPWWKLDLGESKDVYQVIITNRQDCCSFRLKNAEVRVGDSENFEDNPVCGMMVMGKRSRQETLIMNCGCGESMRGRYVSVQLQDKTQMLHFCEVEVMTL</sequence>
<keyword evidence="5" id="KW-0430">Lectin</keyword>
<gene>
    <name evidence="11" type="primary">LOC100367054</name>
</gene>
<dbReference type="Pfam" id="PF13385">
    <property type="entry name" value="Laminin_G_3"/>
    <property type="match status" value="1"/>
</dbReference>
<dbReference type="SUPFAM" id="SSF49785">
    <property type="entry name" value="Galactose-binding domain-like"/>
    <property type="match status" value="3"/>
</dbReference>
<dbReference type="GeneID" id="100367054"/>
<dbReference type="InterPro" id="IPR006585">
    <property type="entry name" value="FTP1"/>
</dbReference>
<organism evidence="10 11">
    <name type="scientific">Saccoglossus kowalevskii</name>
    <name type="common">Acorn worm</name>
    <dbReference type="NCBI Taxonomy" id="10224"/>
    <lineage>
        <taxon>Eukaryota</taxon>
        <taxon>Metazoa</taxon>
        <taxon>Hemichordata</taxon>
        <taxon>Enteropneusta</taxon>
        <taxon>Harrimaniidae</taxon>
        <taxon>Saccoglossus</taxon>
    </lineage>
</organism>
<dbReference type="PANTHER" id="PTHR45713:SF6">
    <property type="entry name" value="F5_8 TYPE C DOMAIN-CONTAINING PROTEIN"/>
    <property type="match status" value="1"/>
</dbReference>
<comment type="subunit">
    <text evidence="3">Homotrimer.</text>
</comment>
<dbReference type="PANTHER" id="PTHR45713">
    <property type="entry name" value="FTP DOMAIN-CONTAINING PROTEIN"/>
    <property type="match status" value="1"/>
</dbReference>
<name>A0ABM0GMG3_SACKO</name>
<feature type="compositionally biased region" description="Polar residues" evidence="8">
    <location>
        <begin position="234"/>
        <end position="243"/>
    </location>
</feature>
<dbReference type="RefSeq" id="XP_002733170.2">
    <property type="nucleotide sequence ID" value="XM_002733124.2"/>
</dbReference>
<evidence type="ECO:0000259" key="9">
    <source>
        <dbReference type="SMART" id="SM00607"/>
    </source>
</evidence>
<evidence type="ECO:0000256" key="1">
    <source>
        <dbReference type="ARBA" id="ARBA00002219"/>
    </source>
</evidence>
<comment type="similarity">
    <text evidence="2">Belongs to the fucolectin family.</text>
</comment>
<evidence type="ECO:0000256" key="8">
    <source>
        <dbReference type="SAM" id="MobiDB-lite"/>
    </source>
</evidence>
<evidence type="ECO:0000256" key="6">
    <source>
        <dbReference type="ARBA" id="ARBA00022837"/>
    </source>
</evidence>
<dbReference type="SMART" id="SM00607">
    <property type="entry name" value="FTP"/>
    <property type="match status" value="3"/>
</dbReference>
<dbReference type="Proteomes" id="UP000694865">
    <property type="component" value="Unplaced"/>
</dbReference>
<dbReference type="SUPFAM" id="SSF49899">
    <property type="entry name" value="Concanavalin A-like lectins/glucanases"/>
    <property type="match status" value="2"/>
</dbReference>
<feature type="domain" description="Fucolectin tachylectin-4 pentraxin-1" evidence="9">
    <location>
        <begin position="602"/>
        <end position="750"/>
    </location>
</feature>
<dbReference type="InterPro" id="IPR051941">
    <property type="entry name" value="BG_Antigen-Binding_Lectin"/>
</dbReference>
<evidence type="ECO:0000256" key="2">
    <source>
        <dbReference type="ARBA" id="ARBA00010147"/>
    </source>
</evidence>
<accession>A0ABM0GMG3</accession>